<feature type="transmembrane region" description="Helical" evidence="1">
    <location>
        <begin position="6"/>
        <end position="29"/>
    </location>
</feature>
<accession>Q83DV0</accession>
<dbReference type="RefSeq" id="WP_010957680.1">
    <property type="nucleotide sequence ID" value="NC_002971.4"/>
</dbReference>
<keyword evidence="1" id="KW-0472">Membrane</keyword>
<gene>
    <name evidence="3" type="ordered locus">CBU_0592</name>
</gene>
<dbReference type="InterPro" id="IPR058058">
    <property type="entry name" value="CBU_0592-like"/>
</dbReference>
<dbReference type="EnsemblBacteria" id="AAO90136">
    <property type="protein sequence ID" value="AAO90136"/>
    <property type="gene ID" value="CBU_0592"/>
</dbReference>
<dbReference type="OrthoDB" id="7273604at2"/>
<dbReference type="KEGG" id="cbu:CBU_0592"/>
<evidence type="ECO:0000313" key="4">
    <source>
        <dbReference type="Proteomes" id="UP000002671"/>
    </source>
</evidence>
<reference evidence="3 4" key="2">
    <citation type="journal article" date="2009" name="Infect. Immun.">
        <title>Comparative genomics reveal extensive transposon-mediated genomic plasticity and diversity among potential effector proteins within the genus Coxiella.</title>
        <authorList>
            <person name="Beare P.A."/>
            <person name="Unsworth N."/>
            <person name="Andoh M."/>
            <person name="Voth D.E."/>
            <person name="Omsland A."/>
            <person name="Gilk S.D."/>
            <person name="Williams K.P."/>
            <person name="Sobral B.W."/>
            <person name="Kupko J.J.III."/>
            <person name="Porcella S.F."/>
            <person name="Samuel J.E."/>
            <person name="Heinzen R.A."/>
        </authorList>
    </citation>
    <scope>NUCLEOTIDE SEQUENCE [LARGE SCALE GENOMIC DNA]</scope>
    <source>
        <strain evidence="4">RSA 493 / Nine Mile phase I</strain>
    </source>
</reference>
<dbReference type="eggNOG" id="ENOG5030XVH">
    <property type="taxonomic scope" value="Bacteria"/>
</dbReference>
<proteinExistence type="predicted"/>
<feature type="transmembrane region" description="Helical" evidence="1">
    <location>
        <begin position="41"/>
        <end position="60"/>
    </location>
</feature>
<name>Q83DV0_COXBU</name>
<sequence>MSMVHYNALEINTIGIIGVVLVLLAYFLLQINKINQNQVVYSLMNLLGSGLILISLYFTWNLPSVIIEFAWLLISLLGLIKVIYLKKESSGALRSRFLNLRKPKS</sequence>
<evidence type="ECO:0000256" key="1">
    <source>
        <dbReference type="SAM" id="Phobius"/>
    </source>
</evidence>
<evidence type="ECO:0000313" key="3">
    <source>
        <dbReference type="EMBL" id="AAO90136.2"/>
    </source>
</evidence>
<dbReference type="HOGENOM" id="CLU_160525_0_1_6"/>
<dbReference type="Proteomes" id="UP000002671">
    <property type="component" value="Chromosome"/>
</dbReference>
<reference evidence="3 4" key="1">
    <citation type="journal article" date="2003" name="Proc. Natl. Acad. Sci. U.S.A.">
        <title>Complete genome sequence of the Q-fever pathogen, Coxiella burnetii.</title>
        <authorList>
            <person name="Seshadri R."/>
            <person name="Paulsen I.T."/>
            <person name="Eisen J.A."/>
            <person name="Read T.D."/>
            <person name="Nelson K.E."/>
            <person name="Nelson W.C."/>
            <person name="Ward N.L."/>
            <person name="Tettelin H."/>
            <person name="Davidsen T.M."/>
            <person name="Beanan M.J."/>
            <person name="Deboy R.T."/>
            <person name="Daugherty S.C."/>
            <person name="Brinkac L.M."/>
            <person name="Madupu R."/>
            <person name="Dodson R.J."/>
            <person name="Khouri H.M."/>
            <person name="Lee K.H."/>
            <person name="Carty H.A."/>
            <person name="Scanlan D."/>
            <person name="Heinzen R.A."/>
            <person name="Thompson H.A."/>
            <person name="Samuel J.E."/>
            <person name="Fraser C.M."/>
            <person name="Heidelberg J.F."/>
        </authorList>
    </citation>
    <scope>NUCLEOTIDE SEQUENCE [LARGE SCALE GENOMIC DNA]</scope>
    <source>
        <strain evidence="4">RSA 493 / Nine Mile phase I</strain>
    </source>
</reference>
<dbReference type="PATRIC" id="fig|227377.7.peg.583"/>
<dbReference type="GeneID" id="1208477"/>
<dbReference type="AlphaFoldDB" id="Q83DV0"/>
<dbReference type="Pfam" id="PF26604">
    <property type="entry name" value="CBU_0592"/>
    <property type="match status" value="1"/>
</dbReference>
<dbReference type="RefSeq" id="NP_819622.2">
    <property type="nucleotide sequence ID" value="NC_002971.4"/>
</dbReference>
<dbReference type="NCBIfam" id="NF047864">
    <property type="entry name" value="CBU_0592_membra"/>
    <property type="match status" value="1"/>
</dbReference>
<evidence type="ECO:0000259" key="2">
    <source>
        <dbReference type="Pfam" id="PF26604"/>
    </source>
</evidence>
<keyword evidence="1" id="KW-1133">Transmembrane helix</keyword>
<dbReference type="STRING" id="227377.CBU_0592"/>
<organism evidence="3 4">
    <name type="scientific">Coxiella burnetii (strain RSA 493 / Nine Mile phase I)</name>
    <dbReference type="NCBI Taxonomy" id="227377"/>
    <lineage>
        <taxon>Bacteria</taxon>
        <taxon>Pseudomonadati</taxon>
        <taxon>Pseudomonadota</taxon>
        <taxon>Gammaproteobacteria</taxon>
        <taxon>Legionellales</taxon>
        <taxon>Coxiellaceae</taxon>
        <taxon>Coxiella</taxon>
    </lineage>
</organism>
<keyword evidence="4" id="KW-1185">Reference proteome</keyword>
<feature type="transmembrane region" description="Helical" evidence="1">
    <location>
        <begin position="66"/>
        <end position="85"/>
    </location>
</feature>
<feature type="domain" description="CBU-0592-like" evidence="2">
    <location>
        <begin position="12"/>
        <end position="83"/>
    </location>
</feature>
<keyword evidence="1" id="KW-0812">Transmembrane</keyword>
<dbReference type="EMBL" id="AE016828">
    <property type="protein sequence ID" value="AAO90136.2"/>
    <property type="molecule type" value="Genomic_DNA"/>
</dbReference>
<protein>
    <submittedName>
        <fullName evidence="3">Hypothetical membrane spanning protein</fullName>
    </submittedName>
</protein>